<organism evidence="1 2">
    <name type="scientific">Trametes sanguinea</name>
    <dbReference type="NCBI Taxonomy" id="158606"/>
    <lineage>
        <taxon>Eukaryota</taxon>
        <taxon>Fungi</taxon>
        <taxon>Dikarya</taxon>
        <taxon>Basidiomycota</taxon>
        <taxon>Agaricomycotina</taxon>
        <taxon>Agaricomycetes</taxon>
        <taxon>Polyporales</taxon>
        <taxon>Polyporaceae</taxon>
        <taxon>Trametes</taxon>
    </lineage>
</organism>
<dbReference type="EMBL" id="JANSHE010000734">
    <property type="protein sequence ID" value="KAJ3007583.1"/>
    <property type="molecule type" value="Genomic_DNA"/>
</dbReference>
<sequence>MLRDQSKSVMTNIIEVYLYPKLTVWRSALDFYSSMHTPTSRGARGPFHLLSEETTTDADAISAHNGWGCANSEIRLLPHLLGSSGRAVTCNVTLGQLVASHVAPATSTSQQHATAVQGHHQDVDPLSLTSGRFFISSANIKRGFATENQPLTILNELYTGLAVAVLSWVSFAFNA</sequence>
<proteinExistence type="predicted"/>
<gene>
    <name evidence="1" type="ORF">NUW54_g3495</name>
</gene>
<keyword evidence="2" id="KW-1185">Reference proteome</keyword>
<protein>
    <submittedName>
        <fullName evidence="1">Uncharacterized protein</fullName>
    </submittedName>
</protein>
<dbReference type="Proteomes" id="UP001144978">
    <property type="component" value="Unassembled WGS sequence"/>
</dbReference>
<evidence type="ECO:0000313" key="1">
    <source>
        <dbReference type="EMBL" id="KAJ3007583.1"/>
    </source>
</evidence>
<evidence type="ECO:0000313" key="2">
    <source>
        <dbReference type="Proteomes" id="UP001144978"/>
    </source>
</evidence>
<comment type="caution">
    <text evidence="1">The sequence shown here is derived from an EMBL/GenBank/DDBJ whole genome shotgun (WGS) entry which is preliminary data.</text>
</comment>
<accession>A0ACC1Q466</accession>
<reference evidence="1" key="1">
    <citation type="submission" date="2022-08" db="EMBL/GenBank/DDBJ databases">
        <title>Genome Sequence of Pycnoporus sanguineus.</title>
        <authorList>
            <person name="Buettner E."/>
        </authorList>
    </citation>
    <scope>NUCLEOTIDE SEQUENCE</scope>
    <source>
        <strain evidence="1">CG-C14</strain>
    </source>
</reference>
<name>A0ACC1Q466_9APHY</name>